<evidence type="ECO:0000256" key="1">
    <source>
        <dbReference type="SAM" id="Coils"/>
    </source>
</evidence>
<dbReference type="AlphaFoldDB" id="A0A816BF83"/>
<comment type="caution">
    <text evidence="3">The sequence shown here is derived from an EMBL/GenBank/DDBJ whole genome shotgun (WGS) entry which is preliminary data.</text>
</comment>
<feature type="compositionally biased region" description="Polar residues" evidence="2">
    <location>
        <begin position="79"/>
        <end position="92"/>
    </location>
</feature>
<dbReference type="Gene3D" id="6.10.280.220">
    <property type="match status" value="1"/>
</dbReference>
<dbReference type="EMBL" id="CAJNOR010006996">
    <property type="protein sequence ID" value="CAF1608418.1"/>
    <property type="molecule type" value="Genomic_DNA"/>
</dbReference>
<feature type="region of interest" description="Disordered" evidence="2">
    <location>
        <begin position="63"/>
        <end position="92"/>
    </location>
</feature>
<dbReference type="Proteomes" id="UP000663828">
    <property type="component" value="Unassembled WGS sequence"/>
</dbReference>
<organism evidence="3 4">
    <name type="scientific">Adineta ricciae</name>
    <name type="common">Rotifer</name>
    <dbReference type="NCBI Taxonomy" id="249248"/>
    <lineage>
        <taxon>Eukaryota</taxon>
        <taxon>Metazoa</taxon>
        <taxon>Spiralia</taxon>
        <taxon>Gnathifera</taxon>
        <taxon>Rotifera</taxon>
        <taxon>Eurotatoria</taxon>
        <taxon>Bdelloidea</taxon>
        <taxon>Adinetida</taxon>
        <taxon>Adinetidae</taxon>
        <taxon>Adineta</taxon>
    </lineage>
</organism>
<feature type="region of interest" description="Disordered" evidence="2">
    <location>
        <begin position="1"/>
        <end position="31"/>
    </location>
</feature>
<gene>
    <name evidence="3" type="ORF">XAT740_LOCUS48583</name>
</gene>
<reference evidence="3" key="1">
    <citation type="submission" date="2021-02" db="EMBL/GenBank/DDBJ databases">
        <authorList>
            <person name="Nowell W R."/>
        </authorList>
    </citation>
    <scope>NUCLEOTIDE SEQUENCE</scope>
</reference>
<protein>
    <submittedName>
        <fullName evidence="3">Uncharacterized protein</fullName>
    </submittedName>
</protein>
<keyword evidence="1" id="KW-0175">Coiled coil</keyword>
<keyword evidence="4" id="KW-1185">Reference proteome</keyword>
<name>A0A816BF83_ADIRI</name>
<accession>A0A816BF83</accession>
<evidence type="ECO:0000313" key="4">
    <source>
        <dbReference type="Proteomes" id="UP000663828"/>
    </source>
</evidence>
<sequence>MKAFISRKIQRTQQVPAAPLPPDSGRNCTGNIRSVPDRFKLEVCTKRSGNDWNLRLNFRRQGNGRKTNLTGRNRPCHNNLGSHRSSSSLNPHNVIQTDQSSVMRLIPMQDNAIRMDQGLGMRSISMGENIGTIENGNMSNNQYTLEKIQEIHVSDPTWDPRPSESNGIRPTENVPVPEQMALQLEALQKENRQLKQTLNLRNVEKLETKEEIKDLKSEISQLKNLISNVNCRCSAFEKKHGEYKQNMKAAFGQVELALTQLQNSLKNFQRTMET</sequence>
<evidence type="ECO:0000256" key="2">
    <source>
        <dbReference type="SAM" id="MobiDB-lite"/>
    </source>
</evidence>
<evidence type="ECO:0000313" key="3">
    <source>
        <dbReference type="EMBL" id="CAF1608418.1"/>
    </source>
</evidence>
<feature type="coiled-coil region" evidence="1">
    <location>
        <begin position="184"/>
        <end position="232"/>
    </location>
</feature>
<proteinExistence type="predicted"/>